<dbReference type="AlphaFoldDB" id="A0A916UGE3"/>
<dbReference type="PANTHER" id="PTHR43685:SF2">
    <property type="entry name" value="GLYCOSYLTRANSFERASE 2-LIKE DOMAIN-CONTAINING PROTEIN"/>
    <property type="match status" value="1"/>
</dbReference>
<dbReference type="InterPro" id="IPR029044">
    <property type="entry name" value="Nucleotide-diphossugar_trans"/>
</dbReference>
<dbReference type="CDD" id="cd00761">
    <property type="entry name" value="Glyco_tranf_GTA_type"/>
    <property type="match status" value="1"/>
</dbReference>
<reference evidence="2" key="2">
    <citation type="submission" date="2020-09" db="EMBL/GenBank/DDBJ databases">
        <authorList>
            <person name="Sun Q."/>
            <person name="Zhou Y."/>
        </authorList>
    </citation>
    <scope>NUCLEOTIDE SEQUENCE</scope>
    <source>
        <strain evidence="2">CGMCC 1.10998</strain>
    </source>
</reference>
<reference evidence="2" key="1">
    <citation type="journal article" date="2014" name="Int. J. Syst. Evol. Microbiol.">
        <title>Complete genome sequence of Corynebacterium casei LMG S-19264T (=DSM 44701T), isolated from a smear-ripened cheese.</title>
        <authorList>
            <consortium name="US DOE Joint Genome Institute (JGI-PGF)"/>
            <person name="Walter F."/>
            <person name="Albersmeier A."/>
            <person name="Kalinowski J."/>
            <person name="Ruckert C."/>
        </authorList>
    </citation>
    <scope>NUCLEOTIDE SEQUENCE</scope>
    <source>
        <strain evidence="2">CGMCC 1.10998</strain>
    </source>
</reference>
<dbReference type="Pfam" id="PF00535">
    <property type="entry name" value="Glycos_transf_2"/>
    <property type="match status" value="1"/>
</dbReference>
<organism evidence="2 3">
    <name type="scientific">Undibacterium terreum</name>
    <dbReference type="NCBI Taxonomy" id="1224302"/>
    <lineage>
        <taxon>Bacteria</taxon>
        <taxon>Pseudomonadati</taxon>
        <taxon>Pseudomonadota</taxon>
        <taxon>Betaproteobacteria</taxon>
        <taxon>Burkholderiales</taxon>
        <taxon>Oxalobacteraceae</taxon>
        <taxon>Undibacterium</taxon>
    </lineage>
</organism>
<dbReference type="Gene3D" id="3.90.550.10">
    <property type="entry name" value="Spore Coat Polysaccharide Biosynthesis Protein SpsA, Chain A"/>
    <property type="match status" value="1"/>
</dbReference>
<dbReference type="RefSeq" id="WP_188565797.1">
    <property type="nucleotide sequence ID" value="NZ_BMED01000002.1"/>
</dbReference>
<evidence type="ECO:0000259" key="1">
    <source>
        <dbReference type="Pfam" id="PF00535"/>
    </source>
</evidence>
<dbReference type="PANTHER" id="PTHR43685">
    <property type="entry name" value="GLYCOSYLTRANSFERASE"/>
    <property type="match status" value="1"/>
</dbReference>
<evidence type="ECO:0000313" key="2">
    <source>
        <dbReference type="EMBL" id="GGC71820.1"/>
    </source>
</evidence>
<evidence type="ECO:0000313" key="3">
    <source>
        <dbReference type="Proteomes" id="UP000637423"/>
    </source>
</evidence>
<dbReference type="SUPFAM" id="SSF53448">
    <property type="entry name" value="Nucleotide-diphospho-sugar transferases"/>
    <property type="match status" value="1"/>
</dbReference>
<keyword evidence="3" id="KW-1185">Reference proteome</keyword>
<dbReference type="InterPro" id="IPR050834">
    <property type="entry name" value="Glycosyltransf_2"/>
</dbReference>
<comment type="caution">
    <text evidence="2">The sequence shown here is derived from an EMBL/GenBank/DDBJ whole genome shotgun (WGS) entry which is preliminary data.</text>
</comment>
<feature type="domain" description="Glycosyltransferase 2-like" evidence="1">
    <location>
        <begin position="3"/>
        <end position="129"/>
    </location>
</feature>
<accession>A0A916UGE3</accession>
<name>A0A916UGE3_9BURK</name>
<proteinExistence type="predicted"/>
<dbReference type="EMBL" id="BMED01000002">
    <property type="protein sequence ID" value="GGC71820.1"/>
    <property type="molecule type" value="Genomic_DNA"/>
</dbReference>
<gene>
    <name evidence="2" type="ORF">GCM10011396_18600</name>
</gene>
<protein>
    <submittedName>
        <fullName evidence="2">Glycosyltransferase</fullName>
    </submittedName>
</protein>
<dbReference type="InterPro" id="IPR001173">
    <property type="entry name" value="Glyco_trans_2-like"/>
</dbReference>
<dbReference type="Proteomes" id="UP000637423">
    <property type="component" value="Unassembled WGS sequence"/>
</dbReference>
<sequence length="259" mass="29088">MFTVIIPTHDRPLLLRRTLQSLIAQTYKDFTVVIVADSSGYLPPYEELAQLTGRYVYVIRSGIGGPAESRNMGLSLVKSRYVIFLDDDDTFEPGHLQALADGIGDSSPEILFCDFKILNEDRTVSPPQYLSTMDVSIADVTQNSVYVRNRIPNSSLVYDSRIVMPVKYDTDLIIYEDWDFLLDCLKGRTLGYLPINSVVIHKSSATAPENMRRGNTHDEKIIEVMLHLYKKHPAPNAETRLARQALLAGAGVSLPLEHF</sequence>